<dbReference type="Proteomes" id="UP000244064">
    <property type="component" value="Unassembled WGS sequence"/>
</dbReference>
<feature type="compositionally biased region" description="Basic and acidic residues" evidence="3">
    <location>
        <begin position="376"/>
        <end position="388"/>
    </location>
</feature>
<feature type="domain" description="MobA/MobL protein" evidence="4">
    <location>
        <begin position="44"/>
        <end position="219"/>
    </location>
</feature>
<name>A0A2T5PB55_9PSED</name>
<protein>
    <submittedName>
        <fullName evidence="5">MobA/MobL family protein</fullName>
    </submittedName>
</protein>
<dbReference type="AlphaFoldDB" id="A0A2T5PB55"/>
<dbReference type="Pfam" id="PF03389">
    <property type="entry name" value="MobA_MobL"/>
    <property type="match status" value="1"/>
</dbReference>
<dbReference type="InterPro" id="IPR005053">
    <property type="entry name" value="MobA_MobL"/>
</dbReference>
<sequence>MAIGRLSMKVGKAGKAGPHAAYIAREGKYAARLDRNEKLEASESGNMPAWARQHPQEFWKAADLNERKNGTTYREMEIALPRELSAQQRADLVRDFVRQEIGERHAYQWAIHSPRAADGGEQPHVHLMFSERQRDRIERDPDQYFKRYNSKNPALGGARKGYGPSAGMTLSAAERKAELRQLRDRWEKTCNAHLERAGLAERIDMRSHAQRNTGLIPERKYLPSEWRDPALRAKVIDFRQARAELSQSREVLRREVPSTGAEIISLELERERRLAERNGPDVSHGAGFVAGREGEHSHMAKNTKNTSSANKELAERASAKEAGRIATALARQNERRENQESMRLQGKGPDAEKAAQDLRVQKERADQAQAAQQQRRQMEQERRDEQDRLVNQLQRENGVKPSRQPTAVEQMKARAAQQGHIKEHAQAPGQNVVRMDQMKARAVERGHLKDSTQEGGQGGAGARNSLEQMREQAEARAADKEQRSDEQDMER</sequence>
<dbReference type="EMBL" id="QASN01000013">
    <property type="protein sequence ID" value="PTU74966.1"/>
    <property type="molecule type" value="Genomic_DNA"/>
</dbReference>
<feature type="region of interest" description="Disordered" evidence="3">
    <location>
        <begin position="275"/>
        <end position="491"/>
    </location>
</feature>
<evidence type="ECO:0000256" key="1">
    <source>
        <dbReference type="ARBA" id="ARBA00010873"/>
    </source>
</evidence>
<organism evidence="5 6">
    <name type="scientific">Pseudomonas mangrovi</name>
    <dbReference type="NCBI Taxonomy" id="2161748"/>
    <lineage>
        <taxon>Bacteria</taxon>
        <taxon>Pseudomonadati</taxon>
        <taxon>Pseudomonadota</taxon>
        <taxon>Gammaproteobacteria</taxon>
        <taxon>Pseudomonadales</taxon>
        <taxon>Pseudomonadaceae</taxon>
        <taxon>Pseudomonas</taxon>
    </lineage>
</organism>
<dbReference type="OrthoDB" id="1634048at2"/>
<feature type="compositionally biased region" description="Basic and acidic residues" evidence="3">
    <location>
        <begin position="349"/>
        <end position="366"/>
    </location>
</feature>
<feature type="compositionally biased region" description="Basic and acidic residues" evidence="3">
    <location>
        <begin position="312"/>
        <end position="323"/>
    </location>
</feature>
<evidence type="ECO:0000313" key="6">
    <source>
        <dbReference type="Proteomes" id="UP000244064"/>
    </source>
</evidence>
<evidence type="ECO:0000256" key="2">
    <source>
        <dbReference type="ARBA" id="ARBA00022971"/>
    </source>
</evidence>
<reference evidence="5 6" key="1">
    <citation type="submission" date="2018-04" db="EMBL/GenBank/DDBJ databases">
        <title>Pseudomonas sp. nov., isolated from mangrove soil.</title>
        <authorList>
            <person name="Chen C."/>
        </authorList>
    </citation>
    <scope>NUCLEOTIDE SEQUENCE [LARGE SCALE GENOMIC DNA]</scope>
    <source>
        <strain evidence="5 6">TC-11</strain>
    </source>
</reference>
<feature type="compositionally biased region" description="Basic and acidic residues" evidence="3">
    <location>
        <begin position="468"/>
        <end position="491"/>
    </location>
</feature>
<evidence type="ECO:0000259" key="4">
    <source>
        <dbReference type="Pfam" id="PF03389"/>
    </source>
</evidence>
<keyword evidence="6" id="KW-1185">Reference proteome</keyword>
<comment type="similarity">
    <text evidence="1">Belongs to the MobA/MobL family.</text>
</comment>
<keyword evidence="2" id="KW-0184">Conjugation</keyword>
<dbReference type="Gene3D" id="3.30.930.30">
    <property type="match status" value="1"/>
</dbReference>
<accession>A0A2T5PB55</accession>
<gene>
    <name evidence="5" type="ORF">DBO85_06795</name>
</gene>
<evidence type="ECO:0000313" key="5">
    <source>
        <dbReference type="EMBL" id="PTU74966.1"/>
    </source>
</evidence>
<dbReference type="RefSeq" id="WP_108106507.1">
    <property type="nucleotide sequence ID" value="NZ_QASN01000013.1"/>
</dbReference>
<proteinExistence type="inferred from homology"/>
<evidence type="ECO:0000256" key="3">
    <source>
        <dbReference type="SAM" id="MobiDB-lite"/>
    </source>
</evidence>
<feature type="compositionally biased region" description="Polar residues" evidence="3">
    <location>
        <begin position="300"/>
        <end position="310"/>
    </location>
</feature>
<comment type="caution">
    <text evidence="5">The sequence shown here is derived from an EMBL/GenBank/DDBJ whole genome shotgun (WGS) entry which is preliminary data.</text>
</comment>
<feature type="compositionally biased region" description="Basic and acidic residues" evidence="3">
    <location>
        <begin position="436"/>
        <end position="452"/>
    </location>
</feature>